<keyword evidence="6" id="KW-1185">Reference proteome</keyword>
<dbReference type="EMBL" id="JABTTQ020002924">
    <property type="protein sequence ID" value="KAK6121313.1"/>
    <property type="molecule type" value="Genomic_DNA"/>
</dbReference>
<dbReference type="Pfam" id="PF01535">
    <property type="entry name" value="PPR"/>
    <property type="match status" value="1"/>
</dbReference>
<protein>
    <recommendedName>
        <fullName evidence="7">Pentatricopeptide repeat-containing protein</fullName>
    </recommendedName>
</protein>
<proteinExistence type="inferred from homology"/>
<dbReference type="Proteomes" id="UP001318860">
    <property type="component" value="Unassembled WGS sequence"/>
</dbReference>
<evidence type="ECO:0000256" key="4">
    <source>
        <dbReference type="SAM" id="MobiDB-lite"/>
    </source>
</evidence>
<feature type="region of interest" description="Disordered" evidence="4">
    <location>
        <begin position="612"/>
        <end position="642"/>
    </location>
</feature>
<feature type="repeat" description="PPR" evidence="3">
    <location>
        <begin position="103"/>
        <end position="137"/>
    </location>
</feature>
<sequence>MRFRAQRVSISKILSTALFHGQSRLESSKASPASTLWFIKVVFTLCFRHSQSLVVFQTDYFRDNLDPFVAYGVIDHITHRLNNPNLAFNFFRYSRLSLNLIHSESAFDLLLRSLCRMRLHDSAILVYDYMKADGILPNNALLDFLISSFANAGKFRIAERILIAKAELCNQRGEIVSPSLCNKFLSLLISRNRVDEAVVLFRGHILKSRSFAPDNCSFNTLMRGLCMSGKVEEAFELFDVMSFNCLPDLVTYNTLINGLCRVGNVDRAQELLREIQLHCEFSPNVVTYTSVISGYCKSGKMEDAGNLFDEMINFGVRPNLFTYNVIIDGFGKIGEVTSALKMYEKMVIDGFHPDIITFTSLIDAHSRLGDMDHCMKLWDEMNKRKVSPNAFTFSILINALCKENRLNEARDLLRQLSLRKDIIPQPFIYNPVIDGFCKTGNVDEANVIIAEMEVKGCVHDKMTFTILILGHCMKGRSFEAIGIYNKMLSMGCVPDNITINCLVSCLRKAGMAREAYEIEQNASNGTCTCLSSSERTTQSHPGLEVIITGREKFEDVNSIPSVDQCEELVSFVRFVMQISMELILKGKCRSLPVGLDKLTFLCPRHLPLKPFREGKPCQDETSPFLDSGNGTGSPKKGKRKGM</sequence>
<dbReference type="NCBIfam" id="TIGR00756">
    <property type="entry name" value="PPR"/>
    <property type="match status" value="9"/>
</dbReference>
<feature type="repeat" description="PPR" evidence="3">
    <location>
        <begin position="248"/>
        <end position="278"/>
    </location>
</feature>
<feature type="repeat" description="PPR" evidence="3">
    <location>
        <begin position="389"/>
        <end position="424"/>
    </location>
</feature>
<organism evidence="5 6">
    <name type="scientific">Rehmannia glutinosa</name>
    <name type="common">Chinese foxglove</name>
    <dbReference type="NCBI Taxonomy" id="99300"/>
    <lineage>
        <taxon>Eukaryota</taxon>
        <taxon>Viridiplantae</taxon>
        <taxon>Streptophyta</taxon>
        <taxon>Embryophyta</taxon>
        <taxon>Tracheophyta</taxon>
        <taxon>Spermatophyta</taxon>
        <taxon>Magnoliopsida</taxon>
        <taxon>eudicotyledons</taxon>
        <taxon>Gunneridae</taxon>
        <taxon>Pentapetalae</taxon>
        <taxon>asterids</taxon>
        <taxon>lamiids</taxon>
        <taxon>Lamiales</taxon>
        <taxon>Orobanchaceae</taxon>
        <taxon>Rehmannieae</taxon>
        <taxon>Rehmannia</taxon>
    </lineage>
</organism>
<name>A0ABR0UFH9_REHGL</name>
<comment type="caution">
    <text evidence="5">The sequence shown here is derived from an EMBL/GenBank/DDBJ whole genome shotgun (WGS) entry which is preliminary data.</text>
</comment>
<evidence type="ECO:0000256" key="2">
    <source>
        <dbReference type="ARBA" id="ARBA00022737"/>
    </source>
</evidence>
<feature type="repeat" description="PPR" evidence="3">
    <location>
        <begin position="354"/>
        <end position="388"/>
    </location>
</feature>
<comment type="similarity">
    <text evidence="1">Belongs to the PPR family. P subfamily.</text>
</comment>
<evidence type="ECO:0000313" key="6">
    <source>
        <dbReference type="Proteomes" id="UP001318860"/>
    </source>
</evidence>
<feature type="repeat" description="PPR" evidence="3">
    <location>
        <begin position="214"/>
        <end position="244"/>
    </location>
</feature>
<dbReference type="Gene3D" id="1.25.40.10">
    <property type="entry name" value="Tetratricopeptide repeat domain"/>
    <property type="match status" value="5"/>
</dbReference>
<evidence type="ECO:0008006" key="7">
    <source>
        <dbReference type="Google" id="ProtNLM"/>
    </source>
</evidence>
<evidence type="ECO:0000256" key="3">
    <source>
        <dbReference type="PROSITE-ProRule" id="PRU00708"/>
    </source>
</evidence>
<dbReference type="PANTHER" id="PTHR47938:SF35">
    <property type="entry name" value="PENTATRICOPEPTIDE REPEAT-CONTAINING PROTEIN 4, MITOCHONDRIAL-RELATED"/>
    <property type="match status" value="1"/>
</dbReference>
<accession>A0ABR0UFH9</accession>
<feature type="repeat" description="PPR" evidence="3">
    <location>
        <begin position="460"/>
        <end position="494"/>
    </location>
</feature>
<evidence type="ECO:0000313" key="5">
    <source>
        <dbReference type="EMBL" id="KAK6121313.1"/>
    </source>
</evidence>
<feature type="repeat" description="PPR" evidence="3">
    <location>
        <begin position="284"/>
        <end position="318"/>
    </location>
</feature>
<dbReference type="PANTHER" id="PTHR47938">
    <property type="entry name" value="RESPIRATORY COMPLEX I CHAPERONE (CIA84), PUTATIVE (AFU_ORTHOLOGUE AFUA_2G06020)-RELATED"/>
    <property type="match status" value="1"/>
</dbReference>
<feature type="repeat" description="PPR" evidence="3">
    <location>
        <begin position="319"/>
        <end position="353"/>
    </location>
</feature>
<dbReference type="PROSITE" id="PS51375">
    <property type="entry name" value="PPR"/>
    <property type="match status" value="9"/>
</dbReference>
<reference evidence="5 6" key="1">
    <citation type="journal article" date="2021" name="Comput. Struct. Biotechnol. J.">
        <title>De novo genome assembly of the potent medicinal plant Rehmannia glutinosa using nanopore technology.</title>
        <authorList>
            <person name="Ma L."/>
            <person name="Dong C."/>
            <person name="Song C."/>
            <person name="Wang X."/>
            <person name="Zheng X."/>
            <person name="Niu Y."/>
            <person name="Chen S."/>
            <person name="Feng W."/>
        </authorList>
    </citation>
    <scope>NUCLEOTIDE SEQUENCE [LARGE SCALE GENOMIC DNA]</scope>
    <source>
        <strain evidence="5">DH-2019</strain>
    </source>
</reference>
<feature type="repeat" description="PPR" evidence="3">
    <location>
        <begin position="425"/>
        <end position="459"/>
    </location>
</feature>
<gene>
    <name evidence="5" type="ORF">DH2020_044939</name>
</gene>
<dbReference type="Pfam" id="PF13041">
    <property type="entry name" value="PPR_2"/>
    <property type="match status" value="4"/>
</dbReference>
<dbReference type="InterPro" id="IPR002885">
    <property type="entry name" value="PPR_rpt"/>
</dbReference>
<evidence type="ECO:0000256" key="1">
    <source>
        <dbReference type="ARBA" id="ARBA00007626"/>
    </source>
</evidence>
<keyword evidence="2" id="KW-0677">Repeat</keyword>
<dbReference type="InterPro" id="IPR011990">
    <property type="entry name" value="TPR-like_helical_dom_sf"/>
</dbReference>